<dbReference type="HOGENOM" id="CLU_012729_1_0_10"/>
<comment type="caution">
    <text evidence="1">The sequence shown here is derived from an EMBL/GenBank/DDBJ whole genome shotgun (WGS) entry which is preliminary data.</text>
</comment>
<protein>
    <recommendedName>
        <fullName evidence="3">TonB-dependent receptor</fullName>
    </recommendedName>
</protein>
<sequence length="880" mass="100898">MRGIILMILSLLVMHQKVHSQQYAEGNIRNSTDAMIPYVTVSLIDVNHKVIKSLRADSKGNFKIEIAKELNRDSLLLEFKHIAYVTQQIALSSRSVAYAVKLEDKPISLDEVQVKSKPRIRQNGDTTSYKMGSFTSAEDRNIGDAIRRMPGMEVDDAGVIKYNGTKVSNMYIDGDDLLNEGYGIGTRTIKPEMIEDLEVIQGHEHRKVKQGLSKSDQVAINLKVKEDVKLKWSGQARAGAGLPYGVETDNNAMTFNKKFKTLNNLQGNTVGDDMSKEVTATHSFDLTSATSAGSPDIPLNRYNKNHSLAINLNNLYNLNKNWQLKNNVNLWGDRVNRQSSNLQNYRIDDQLISYDDRIETKSRAMYGNISLGLESNTDNYFFKNQFAFKAGSLKDNSFITNNNNDFLQQDRDQSYRFSNSLEYIPKLRNKNILTVYSNINAGRHKENLSISPGIMKDILNADNPYKEVRQQVKTPELSFNAGASYTLPGRIMNQEYKANYQYRDIRLESDLRLADLDHQVRPVYGFVDNAFRWKENVVEISGTWDAKFKKSELQVRLPVQYGRWNLADENFDFRDVENRVFFNPVASFKQYVYNKDYINLSYALRNVTGAIDNIYKGKILVNFRDLIANDARFDVRKQQNMMLDYSFQRPLELLYMNASLSYSQMNANNIVSRNLTASGIQSVFIPLKNKMNTLNSSFGVSKYFAGLKTSASLKSAYNITHYNQLLNEQLLPYKNAELIVEPTVEFKGIQGVTLSYKSIWTMSGNTVDQELATTSAFDSKNQLWVNNLSMMYVPFFNFFVKGSVAHRKLEQTNLKSIQNTFLDMNIRYKVPKWKMEFELEMRNLTNIKMYESYAISAVQESISRYPLNGSLSLFRMSYLF</sequence>
<dbReference type="AlphaFoldDB" id="C2FV40"/>
<dbReference type="RefSeq" id="WP_003006786.1">
    <property type="nucleotide sequence ID" value="NZ_GG668631.1"/>
</dbReference>
<evidence type="ECO:0000313" key="1">
    <source>
        <dbReference type="EMBL" id="EEI93163.1"/>
    </source>
</evidence>
<gene>
    <name evidence="1" type="ORF">HMPREF0765_1196</name>
</gene>
<evidence type="ECO:0000313" key="2">
    <source>
        <dbReference type="Proteomes" id="UP000006241"/>
    </source>
</evidence>
<proteinExistence type="predicted"/>
<evidence type="ECO:0008006" key="3">
    <source>
        <dbReference type="Google" id="ProtNLM"/>
    </source>
</evidence>
<name>C2FV40_SPHSI</name>
<dbReference type="SUPFAM" id="SSF56935">
    <property type="entry name" value="Porins"/>
    <property type="match status" value="1"/>
</dbReference>
<organism evidence="1 2">
    <name type="scientific">Sphingobacterium spiritivorum ATCC 33300</name>
    <dbReference type="NCBI Taxonomy" id="525372"/>
    <lineage>
        <taxon>Bacteria</taxon>
        <taxon>Pseudomonadati</taxon>
        <taxon>Bacteroidota</taxon>
        <taxon>Sphingobacteriia</taxon>
        <taxon>Sphingobacteriales</taxon>
        <taxon>Sphingobacteriaceae</taxon>
        <taxon>Sphingobacterium</taxon>
    </lineage>
</organism>
<reference evidence="1 2" key="1">
    <citation type="submission" date="2009-01" db="EMBL/GenBank/DDBJ databases">
        <authorList>
            <person name="Qin X."/>
            <person name="Bachman B."/>
            <person name="Battles P."/>
            <person name="Bell A."/>
            <person name="Bess C."/>
            <person name="Bickham C."/>
            <person name="Chaboub L."/>
            <person name="Chen D."/>
            <person name="Coyle M."/>
            <person name="Deiros D.R."/>
            <person name="Dinh H."/>
            <person name="Forbes L."/>
            <person name="Fowler G."/>
            <person name="Francisco L."/>
            <person name="Fu Q."/>
            <person name="Gubbala S."/>
            <person name="Hale W."/>
            <person name="Han Y."/>
            <person name="Hemphill L."/>
            <person name="Highlander S.K."/>
            <person name="Hirani K."/>
            <person name="Hogues M."/>
            <person name="Jackson L."/>
            <person name="Jakkamsetti A."/>
            <person name="Javaid M."/>
            <person name="Jiang H."/>
            <person name="Korchina V."/>
            <person name="Kovar C."/>
            <person name="Lara F."/>
            <person name="Lee S."/>
            <person name="Mata R."/>
            <person name="Mathew T."/>
            <person name="Moen C."/>
            <person name="Morales K."/>
            <person name="Munidasa M."/>
            <person name="Nazareth L."/>
            <person name="Ngo R."/>
            <person name="Nguyen L."/>
            <person name="Okwuonu G."/>
            <person name="Ongeri F."/>
            <person name="Patil S."/>
            <person name="Petrosino J."/>
            <person name="Pham C."/>
            <person name="Pham P."/>
            <person name="Pu L.-L."/>
            <person name="Puazo M."/>
            <person name="Raj R."/>
            <person name="Reid J."/>
            <person name="Rouhana J."/>
            <person name="Saada N."/>
            <person name="Shang Y."/>
            <person name="Simmons D."/>
            <person name="Thornton R."/>
            <person name="Warren J."/>
            <person name="Weissenberger G."/>
            <person name="Zhang J."/>
            <person name="Zhang L."/>
            <person name="Zhou C."/>
            <person name="Zhu D."/>
            <person name="Muzny D."/>
            <person name="Worley K."/>
            <person name="Gibbs R."/>
        </authorList>
    </citation>
    <scope>NUCLEOTIDE SEQUENCE [LARGE SCALE GENOMIC DNA]</scope>
    <source>
        <strain evidence="1 2">ATCC 33300</strain>
    </source>
</reference>
<dbReference type="EMBL" id="ACHB01000030">
    <property type="protein sequence ID" value="EEI93163.1"/>
    <property type="molecule type" value="Genomic_DNA"/>
</dbReference>
<dbReference type="Proteomes" id="UP000006241">
    <property type="component" value="Unassembled WGS sequence"/>
</dbReference>
<accession>C2FV40</accession>